<feature type="domain" description="BHLH" evidence="6">
    <location>
        <begin position="235"/>
        <end position="285"/>
    </location>
</feature>
<dbReference type="GO" id="GO:0046983">
    <property type="term" value="F:protein dimerization activity"/>
    <property type="evidence" value="ECO:0007669"/>
    <property type="project" value="InterPro"/>
</dbReference>
<comment type="subcellular location">
    <subcellularLocation>
        <location evidence="1">Nucleus</location>
    </subcellularLocation>
</comment>
<dbReference type="GO" id="GO:0003700">
    <property type="term" value="F:DNA-binding transcription factor activity"/>
    <property type="evidence" value="ECO:0007669"/>
    <property type="project" value="TreeGrafter"/>
</dbReference>
<dbReference type="EMBL" id="SDAM02000020">
    <property type="protein sequence ID" value="KAH6836314.1"/>
    <property type="molecule type" value="Genomic_DNA"/>
</dbReference>
<keyword evidence="4" id="KW-0539">Nucleus</keyword>
<feature type="region of interest" description="Disordered" evidence="5">
    <location>
        <begin position="1"/>
        <end position="26"/>
    </location>
</feature>
<evidence type="ECO:0000256" key="5">
    <source>
        <dbReference type="SAM" id="MobiDB-lite"/>
    </source>
</evidence>
<comment type="caution">
    <text evidence="7">The sequence shown here is derived from an EMBL/GenBank/DDBJ whole genome shotgun (WGS) entry which is preliminary data.</text>
</comment>
<feature type="compositionally biased region" description="Polar residues" evidence="5">
    <location>
        <begin position="199"/>
        <end position="210"/>
    </location>
</feature>
<evidence type="ECO:0000256" key="1">
    <source>
        <dbReference type="ARBA" id="ARBA00004123"/>
    </source>
</evidence>
<dbReference type="FunFam" id="4.10.280.10:FF:000002">
    <property type="entry name" value="Basic helix-loop-helix transcription factor"/>
    <property type="match status" value="1"/>
</dbReference>
<sequence>MGSEESGDRVFQQRGGGSSALNSGMVGTNSVSDKVSGVTMCSESMFYGSNWDPIVSLSQTGNFGNSNMVSQSEFANPLMLENQTMGSSLVQFPSDSALVDLVPRIPSFGSGSFSEMVTSFGHNAESGNLPQKKGVSQDHCRNSENAMLGASPYGKRKRELPQGSSPKNAEEEEQKDPSGDTSEFPIEDDEKKHKFDKNMGQNSRGKQVSKQAKDNPSGAEESKDNYIHVRAKRGQATNSHSLAERVRRERISERMRLLQELVPGCNKITGKAMMLDEIINYVQSLQQQVEFLSMKLATVNPELNMDIDRILSKDILHLRGNNTTPLGITPGLSSSLPFPGYPQGAFNSTPGTSAPFHSLPQHIWNNELQGLLQMGFDPDSSVSMGPNGMSKMEL</sequence>
<dbReference type="AlphaFoldDB" id="A0AAD4JMZ5"/>
<reference evidence="7 8" key="1">
    <citation type="journal article" date="2021" name="Nat. Commun.">
        <title>Incipient diploidization of the medicinal plant Perilla within 10,000 years.</title>
        <authorList>
            <person name="Zhang Y."/>
            <person name="Shen Q."/>
            <person name="Leng L."/>
            <person name="Zhang D."/>
            <person name="Chen S."/>
            <person name="Shi Y."/>
            <person name="Ning Z."/>
            <person name="Chen S."/>
        </authorList>
    </citation>
    <scope>NUCLEOTIDE SEQUENCE [LARGE SCALE GENOMIC DNA]</scope>
    <source>
        <strain evidence="8">cv. PC099</strain>
    </source>
</reference>
<dbReference type="Pfam" id="PF00010">
    <property type="entry name" value="HLH"/>
    <property type="match status" value="1"/>
</dbReference>
<dbReference type="SUPFAM" id="SSF47459">
    <property type="entry name" value="HLH, helix-loop-helix DNA-binding domain"/>
    <property type="match status" value="1"/>
</dbReference>
<dbReference type="SMART" id="SM00353">
    <property type="entry name" value="HLH"/>
    <property type="match status" value="1"/>
</dbReference>
<dbReference type="Gene3D" id="4.10.280.10">
    <property type="entry name" value="Helix-loop-helix DNA-binding domain"/>
    <property type="match status" value="1"/>
</dbReference>
<evidence type="ECO:0000256" key="3">
    <source>
        <dbReference type="ARBA" id="ARBA00023163"/>
    </source>
</evidence>
<gene>
    <name evidence="7" type="ORF">C2S53_002232</name>
</gene>
<proteinExistence type="predicted"/>
<dbReference type="Proteomes" id="UP001190926">
    <property type="component" value="Unassembled WGS sequence"/>
</dbReference>
<dbReference type="PANTHER" id="PTHR12565:SF312">
    <property type="entry name" value="TRANSCRIPTION FACTOR BHLH74"/>
    <property type="match status" value="1"/>
</dbReference>
<evidence type="ECO:0000313" key="8">
    <source>
        <dbReference type="Proteomes" id="UP001190926"/>
    </source>
</evidence>
<evidence type="ECO:0000313" key="7">
    <source>
        <dbReference type="EMBL" id="KAH6836314.1"/>
    </source>
</evidence>
<dbReference type="PROSITE" id="PS50888">
    <property type="entry name" value="BHLH"/>
    <property type="match status" value="1"/>
</dbReference>
<dbReference type="CDD" id="cd18919">
    <property type="entry name" value="bHLH_AtBPE_like"/>
    <property type="match status" value="1"/>
</dbReference>
<feature type="region of interest" description="Disordered" evidence="5">
    <location>
        <begin position="145"/>
        <end position="243"/>
    </location>
</feature>
<protein>
    <recommendedName>
        <fullName evidence="6">BHLH domain-containing protein</fullName>
    </recommendedName>
</protein>
<dbReference type="InterPro" id="IPR011598">
    <property type="entry name" value="bHLH_dom"/>
</dbReference>
<keyword evidence="3" id="KW-0804">Transcription</keyword>
<keyword evidence="8" id="KW-1185">Reference proteome</keyword>
<name>A0AAD4JMZ5_PERFH</name>
<accession>A0AAD4JMZ5</accession>
<evidence type="ECO:0000256" key="2">
    <source>
        <dbReference type="ARBA" id="ARBA00023015"/>
    </source>
</evidence>
<dbReference type="InterPro" id="IPR024097">
    <property type="entry name" value="bHLH_ZIP_TF"/>
</dbReference>
<dbReference type="InterPro" id="IPR036638">
    <property type="entry name" value="HLH_DNA-bd_sf"/>
</dbReference>
<organism evidence="7 8">
    <name type="scientific">Perilla frutescens var. hirtella</name>
    <name type="common">Perilla citriodora</name>
    <name type="synonym">Perilla setoyensis</name>
    <dbReference type="NCBI Taxonomy" id="608512"/>
    <lineage>
        <taxon>Eukaryota</taxon>
        <taxon>Viridiplantae</taxon>
        <taxon>Streptophyta</taxon>
        <taxon>Embryophyta</taxon>
        <taxon>Tracheophyta</taxon>
        <taxon>Spermatophyta</taxon>
        <taxon>Magnoliopsida</taxon>
        <taxon>eudicotyledons</taxon>
        <taxon>Gunneridae</taxon>
        <taxon>Pentapetalae</taxon>
        <taxon>asterids</taxon>
        <taxon>lamiids</taxon>
        <taxon>Lamiales</taxon>
        <taxon>Lamiaceae</taxon>
        <taxon>Nepetoideae</taxon>
        <taxon>Elsholtzieae</taxon>
        <taxon>Perilla</taxon>
    </lineage>
</organism>
<dbReference type="PANTHER" id="PTHR12565">
    <property type="entry name" value="STEROL REGULATORY ELEMENT-BINDING PROTEIN"/>
    <property type="match status" value="1"/>
</dbReference>
<keyword evidence="2" id="KW-0805">Transcription regulation</keyword>
<evidence type="ECO:0000256" key="4">
    <source>
        <dbReference type="ARBA" id="ARBA00023242"/>
    </source>
</evidence>
<evidence type="ECO:0000259" key="6">
    <source>
        <dbReference type="PROSITE" id="PS50888"/>
    </source>
</evidence>
<dbReference type="GO" id="GO:0005634">
    <property type="term" value="C:nucleus"/>
    <property type="evidence" value="ECO:0007669"/>
    <property type="project" value="UniProtKB-SubCell"/>
</dbReference>